<dbReference type="GO" id="GO:0019677">
    <property type="term" value="P:NAD+ catabolic process"/>
    <property type="evidence" value="ECO:0007669"/>
    <property type="project" value="TreeGrafter"/>
</dbReference>
<feature type="binding site" evidence="8">
    <location>
        <position position="233"/>
    </location>
    <ligand>
        <name>a divalent metal cation</name>
        <dbReference type="ChEBI" id="CHEBI:60240"/>
        <label>1</label>
    </ligand>
</feature>
<dbReference type="NCBIfam" id="NF001299">
    <property type="entry name" value="PRK00241.1"/>
    <property type="match status" value="1"/>
</dbReference>
<dbReference type="EMBL" id="PIQH01000013">
    <property type="protein sequence ID" value="RUO76592.1"/>
    <property type="molecule type" value="Genomic_DNA"/>
</dbReference>
<evidence type="ECO:0000256" key="2">
    <source>
        <dbReference type="ARBA" id="ARBA00022723"/>
    </source>
</evidence>
<comment type="catalytic activity">
    <reaction evidence="8">
        <text>NADH + H2O = reduced beta-nicotinamide D-ribonucleotide + AMP + 2 H(+)</text>
        <dbReference type="Rhea" id="RHEA:48868"/>
        <dbReference type="ChEBI" id="CHEBI:15377"/>
        <dbReference type="ChEBI" id="CHEBI:15378"/>
        <dbReference type="ChEBI" id="CHEBI:57945"/>
        <dbReference type="ChEBI" id="CHEBI:90832"/>
        <dbReference type="ChEBI" id="CHEBI:456215"/>
        <dbReference type="EC" id="3.6.1.22"/>
    </reaction>
</comment>
<keyword evidence="6 8" id="KW-0464">Manganese</keyword>
<evidence type="ECO:0000256" key="8">
    <source>
        <dbReference type="HAMAP-Rule" id="MF_00297"/>
    </source>
</evidence>
<dbReference type="InterPro" id="IPR015376">
    <property type="entry name" value="Znr_NADH_PPase"/>
</dbReference>
<evidence type="ECO:0000313" key="11">
    <source>
        <dbReference type="Proteomes" id="UP000287996"/>
    </source>
</evidence>
<evidence type="ECO:0000256" key="1">
    <source>
        <dbReference type="ARBA" id="ARBA00009595"/>
    </source>
</evidence>
<feature type="binding site" evidence="8">
    <location>
        <begin position="206"/>
        <end position="213"/>
    </location>
    <ligand>
        <name>substrate</name>
    </ligand>
</feature>
<dbReference type="PRINTS" id="PR00502">
    <property type="entry name" value="NUDIXFAMILY"/>
</dbReference>
<feature type="binding site" evidence="8">
    <location>
        <position position="125"/>
    </location>
    <ligand>
        <name>substrate</name>
    </ligand>
</feature>
<dbReference type="GO" id="GO:0110153">
    <property type="term" value="F:RNA NAD-cap (NMN-forming) hydrolase activity"/>
    <property type="evidence" value="ECO:0007669"/>
    <property type="project" value="RHEA"/>
</dbReference>
<dbReference type="EC" id="3.6.1.22" evidence="8"/>
<accession>A0A432ZH20</accession>
<feature type="binding site" evidence="8">
    <location>
        <position position="138"/>
    </location>
    <ligand>
        <name>substrate</name>
    </ligand>
</feature>
<dbReference type="Pfam" id="PF09297">
    <property type="entry name" value="Zn_ribbon_NUD"/>
    <property type="match status" value="1"/>
</dbReference>
<evidence type="ECO:0000259" key="9">
    <source>
        <dbReference type="PROSITE" id="PS51462"/>
    </source>
</evidence>
<keyword evidence="5 8" id="KW-0520">NAD</keyword>
<dbReference type="Gene3D" id="3.90.79.20">
    <property type="match status" value="1"/>
</dbReference>
<feature type="binding site" evidence="8">
    <location>
        <position position="133"/>
    </location>
    <ligand>
        <name>Zn(2+)</name>
        <dbReference type="ChEBI" id="CHEBI:29105"/>
    </ligand>
</feature>
<dbReference type="EC" id="3.6.1.-" evidence="8"/>
<evidence type="ECO:0000256" key="7">
    <source>
        <dbReference type="ARBA" id="ARBA00023679"/>
    </source>
</evidence>
<dbReference type="Gene3D" id="3.90.79.10">
    <property type="entry name" value="Nucleoside Triphosphate Pyrophosphohydrolase"/>
    <property type="match status" value="1"/>
</dbReference>
<dbReference type="AlphaFoldDB" id="A0A432ZH20"/>
<keyword evidence="8" id="KW-0862">Zinc</keyword>
<dbReference type="RefSeq" id="WP_126842712.1">
    <property type="nucleotide sequence ID" value="NZ_PIQH01000013.1"/>
</dbReference>
<feature type="binding site" evidence="8">
    <location>
        <position position="233"/>
    </location>
    <ligand>
        <name>a divalent metal cation</name>
        <dbReference type="ChEBI" id="CHEBI:60240"/>
        <label>3</label>
    </ligand>
</feature>
<dbReference type="PROSITE" id="PS51462">
    <property type="entry name" value="NUDIX"/>
    <property type="match status" value="1"/>
</dbReference>
<keyword evidence="4 8" id="KW-0460">Magnesium</keyword>
<keyword evidence="3 8" id="KW-0378">Hydrolase</keyword>
<feature type="binding site" evidence="8">
    <location>
        <position position="112"/>
    </location>
    <ligand>
        <name>Zn(2+)</name>
        <dbReference type="ChEBI" id="CHEBI:29105"/>
    </ligand>
</feature>
<dbReference type="HAMAP" id="MF_00297">
    <property type="entry name" value="Nudix_NudC"/>
    <property type="match status" value="1"/>
</dbReference>
<dbReference type="InterPro" id="IPR015797">
    <property type="entry name" value="NUDIX_hydrolase-like_dom_sf"/>
</dbReference>
<dbReference type="InterPro" id="IPR049734">
    <property type="entry name" value="NudC-like_C"/>
</dbReference>
<dbReference type="GO" id="GO:0000287">
    <property type="term" value="F:magnesium ion binding"/>
    <property type="evidence" value="ECO:0007669"/>
    <property type="project" value="UniProtKB-UniRule"/>
</dbReference>
<feature type="binding site" evidence="8">
    <location>
        <position position="255"/>
    </location>
    <ligand>
        <name>substrate</name>
    </ligand>
</feature>
<evidence type="ECO:0000313" key="10">
    <source>
        <dbReference type="EMBL" id="RUO76592.1"/>
    </source>
</evidence>
<dbReference type="OrthoDB" id="9791656at2"/>
<comment type="similarity">
    <text evidence="1 8">Belongs to the Nudix hydrolase family. NudC subfamily.</text>
</comment>
<sequence length="271" mass="31077">MVEPNRRPSKDEPAWWFIVSAGEIWLTEQQHVPFGELQQMSFPDLADDVVMFIGELRERHCYLIIADYKDSRFEGGEFVPLRELLSHGDDELFAMAGSASQIAHFIQTHRFCGQCGSRMDWVDWELAAHCPRCQHRCYPRISPCVIVAIEKHGQILLAQGKRHKTGRYSILAGFVETGESLEQAAHREVMEEAGIEITDLRYRFSQPWPFPHSLMMGYTARWKSGELHIDPHELVTGDWFAFDELPEIPPPGTIARELIDTLINDRSAADE</sequence>
<comment type="function">
    <text evidence="8">mRNA decapping enzyme that specifically removes the nicotinamide adenine dinucleotide (NAD) cap from a subset of mRNAs by hydrolyzing the diphosphate linkage to produce nicotinamide mononucleotide (NMN) and 5' monophosphate mRNA. The NAD-cap is present at the 5'-end of some mRNAs and stabilizes RNA against 5'-processing. Has preference for mRNAs with a 5'-end purine. Catalyzes the hydrolysis of a broad range of dinucleotide pyrophosphates.</text>
</comment>
<comment type="caution">
    <text evidence="10">The sequence shown here is derived from an EMBL/GenBank/DDBJ whole genome shotgun (WGS) entry which is preliminary data.</text>
</comment>
<comment type="cofactor">
    <cofactor evidence="8">
        <name>Zn(2+)</name>
        <dbReference type="ChEBI" id="CHEBI:29105"/>
    </cofactor>
    <text evidence="8">Binds 1 zinc ion per subunit.</text>
</comment>
<gene>
    <name evidence="8" type="primary">nudC</name>
    <name evidence="10" type="ORF">CWI84_11375</name>
</gene>
<feature type="binding site" evidence="8">
    <location>
        <position position="115"/>
    </location>
    <ligand>
        <name>Zn(2+)</name>
        <dbReference type="ChEBI" id="CHEBI:29105"/>
    </ligand>
</feature>
<evidence type="ECO:0000256" key="6">
    <source>
        <dbReference type="ARBA" id="ARBA00023211"/>
    </source>
</evidence>
<dbReference type="GO" id="GO:0000210">
    <property type="term" value="F:NAD+ diphosphatase activity"/>
    <property type="evidence" value="ECO:0007669"/>
    <property type="project" value="UniProtKB-UniRule"/>
</dbReference>
<keyword evidence="11" id="KW-1185">Reference proteome</keyword>
<dbReference type="Proteomes" id="UP000287996">
    <property type="component" value="Unassembled WGS sequence"/>
</dbReference>
<reference evidence="10 11" key="1">
    <citation type="journal article" date="2011" name="Front. Microbiol.">
        <title>Genomic signatures of strain selection and enhancement in Bacillus atrophaeus var. globigii, a historical biowarfare simulant.</title>
        <authorList>
            <person name="Gibbons H.S."/>
            <person name="Broomall S.M."/>
            <person name="McNew L.A."/>
            <person name="Daligault H."/>
            <person name="Chapman C."/>
            <person name="Bruce D."/>
            <person name="Karavis M."/>
            <person name="Krepps M."/>
            <person name="McGregor P.A."/>
            <person name="Hong C."/>
            <person name="Park K.H."/>
            <person name="Akmal A."/>
            <person name="Feldman A."/>
            <person name="Lin J.S."/>
            <person name="Chang W.E."/>
            <person name="Higgs B.W."/>
            <person name="Demirev P."/>
            <person name="Lindquist J."/>
            <person name="Liem A."/>
            <person name="Fochler E."/>
            <person name="Read T.D."/>
            <person name="Tapia R."/>
            <person name="Johnson S."/>
            <person name="Bishop-Lilly K.A."/>
            <person name="Detter C."/>
            <person name="Han C."/>
            <person name="Sozhamannan S."/>
            <person name="Rosenzweig C.N."/>
            <person name="Skowronski E.W."/>
        </authorList>
    </citation>
    <scope>NUCLEOTIDE SEQUENCE [LARGE SCALE GENOMIC DNA]</scope>
    <source>
        <strain evidence="10 11">CC-PW-9</strain>
    </source>
</reference>
<dbReference type="GO" id="GO:0006742">
    <property type="term" value="P:NADP+ catabolic process"/>
    <property type="evidence" value="ECO:0007669"/>
    <property type="project" value="TreeGrafter"/>
</dbReference>
<feature type="binding site" evidence="8">
    <location>
        <position position="82"/>
    </location>
    <ligand>
        <name>substrate</name>
    </ligand>
</feature>
<evidence type="ECO:0000256" key="4">
    <source>
        <dbReference type="ARBA" id="ARBA00022842"/>
    </source>
</evidence>
<dbReference type="GO" id="GO:0035529">
    <property type="term" value="F:NADH pyrophosphatase activity"/>
    <property type="evidence" value="ECO:0007669"/>
    <property type="project" value="TreeGrafter"/>
</dbReference>
<dbReference type="InterPro" id="IPR020476">
    <property type="entry name" value="Nudix_hydrolase"/>
</dbReference>
<dbReference type="GO" id="GO:0005829">
    <property type="term" value="C:cytosol"/>
    <property type="evidence" value="ECO:0007669"/>
    <property type="project" value="TreeGrafter"/>
</dbReference>
<feature type="binding site" evidence="8">
    <location>
        <position position="192"/>
    </location>
    <ligand>
        <name>a divalent metal cation</name>
        <dbReference type="ChEBI" id="CHEBI:60240"/>
        <label>3</label>
    </ligand>
</feature>
<comment type="subunit">
    <text evidence="8">Homodimer.</text>
</comment>
<feature type="domain" description="Nudix hydrolase" evidence="9">
    <location>
        <begin position="139"/>
        <end position="263"/>
    </location>
</feature>
<comment type="caution">
    <text evidence="8">Lacks conserved residue(s) required for the propagation of feature annotation.</text>
</comment>
<dbReference type="PROSITE" id="PS00893">
    <property type="entry name" value="NUDIX_BOX"/>
    <property type="match status" value="1"/>
</dbReference>
<dbReference type="InterPro" id="IPR020084">
    <property type="entry name" value="NUDIX_hydrolase_CS"/>
</dbReference>
<dbReference type="SUPFAM" id="SSF55811">
    <property type="entry name" value="Nudix"/>
    <property type="match status" value="2"/>
</dbReference>
<dbReference type="InterPro" id="IPR015375">
    <property type="entry name" value="NADH_PPase-like_N"/>
</dbReference>
<feature type="binding site" evidence="8">
    <location>
        <position position="172"/>
    </location>
    <ligand>
        <name>a divalent metal cation</name>
        <dbReference type="ChEBI" id="CHEBI:60240"/>
        <label>1</label>
    </ligand>
</feature>
<feature type="binding site" evidence="8">
    <location>
        <position position="130"/>
    </location>
    <ligand>
        <name>Zn(2+)</name>
        <dbReference type="ChEBI" id="CHEBI:29105"/>
    </ligand>
</feature>
<dbReference type="Pfam" id="PF09296">
    <property type="entry name" value="NUDIX-like"/>
    <property type="match status" value="1"/>
</dbReference>
<dbReference type="GO" id="GO:0030145">
    <property type="term" value="F:manganese ion binding"/>
    <property type="evidence" value="ECO:0007669"/>
    <property type="project" value="UniProtKB-UniRule"/>
</dbReference>
<comment type="cofactor">
    <cofactor evidence="8">
        <name>Mg(2+)</name>
        <dbReference type="ChEBI" id="CHEBI:18420"/>
    </cofactor>
    <cofactor evidence="8">
        <name>Mn(2+)</name>
        <dbReference type="ChEBI" id="CHEBI:29035"/>
    </cofactor>
    <text evidence="8">Divalent metal cations. Mg(2+) or Mn(2+).</text>
</comment>
<dbReference type="CDD" id="cd03429">
    <property type="entry name" value="NUDIX_NADH_pyrophosphatase_Nudt13"/>
    <property type="match status" value="1"/>
</dbReference>
<name>A0A432ZH20_9GAMM</name>
<dbReference type="GO" id="GO:0008270">
    <property type="term" value="F:zinc ion binding"/>
    <property type="evidence" value="ECO:0007669"/>
    <property type="project" value="UniProtKB-UniRule"/>
</dbReference>
<evidence type="ECO:0000256" key="5">
    <source>
        <dbReference type="ARBA" id="ARBA00023027"/>
    </source>
</evidence>
<comment type="catalytic activity">
    <reaction evidence="7">
        <text>a 5'-end NAD(+)-phospho-ribonucleoside in mRNA + H2O = a 5'-end phospho-adenosine-phospho-ribonucleoside in mRNA + beta-nicotinamide D-ribonucleotide + 2 H(+)</text>
        <dbReference type="Rhea" id="RHEA:60876"/>
        <dbReference type="Rhea" id="RHEA-COMP:15698"/>
        <dbReference type="Rhea" id="RHEA-COMP:15719"/>
        <dbReference type="ChEBI" id="CHEBI:14649"/>
        <dbReference type="ChEBI" id="CHEBI:15377"/>
        <dbReference type="ChEBI" id="CHEBI:15378"/>
        <dbReference type="ChEBI" id="CHEBI:144029"/>
        <dbReference type="ChEBI" id="CHEBI:144051"/>
    </reaction>
    <physiologicalReaction direction="left-to-right" evidence="7">
        <dbReference type="Rhea" id="RHEA:60877"/>
    </physiologicalReaction>
</comment>
<comment type="catalytic activity">
    <reaction evidence="8">
        <text>NAD(+) + H2O = beta-nicotinamide D-ribonucleotide + AMP + 2 H(+)</text>
        <dbReference type="Rhea" id="RHEA:11800"/>
        <dbReference type="ChEBI" id="CHEBI:14649"/>
        <dbReference type="ChEBI" id="CHEBI:15377"/>
        <dbReference type="ChEBI" id="CHEBI:15378"/>
        <dbReference type="ChEBI" id="CHEBI:57540"/>
        <dbReference type="ChEBI" id="CHEBI:456215"/>
        <dbReference type="EC" id="3.6.1.22"/>
    </reaction>
</comment>
<dbReference type="InterPro" id="IPR050241">
    <property type="entry name" value="NAD-cap_RNA_hydrolase_NudC"/>
</dbReference>
<dbReference type="InterPro" id="IPR000086">
    <property type="entry name" value="NUDIX_hydrolase_dom"/>
</dbReference>
<protein>
    <recommendedName>
        <fullName evidence="8">NAD-capped RNA hydrolase NudC</fullName>
        <shortName evidence="8">DeNADding enzyme NudC</shortName>
        <ecNumber evidence="8">3.6.1.-</ecNumber>
    </recommendedName>
    <alternativeName>
        <fullName evidence="8">NADH pyrophosphatase</fullName>
        <ecNumber evidence="8">3.6.1.22</ecNumber>
    </alternativeName>
</protein>
<organism evidence="10 11">
    <name type="scientific">Idiomarina tyrosinivorans</name>
    <dbReference type="NCBI Taxonomy" id="1445662"/>
    <lineage>
        <taxon>Bacteria</taxon>
        <taxon>Pseudomonadati</taxon>
        <taxon>Pseudomonadota</taxon>
        <taxon>Gammaproteobacteria</taxon>
        <taxon>Alteromonadales</taxon>
        <taxon>Idiomarinaceae</taxon>
        <taxon>Idiomarina</taxon>
    </lineage>
</organism>
<feature type="binding site" evidence="8">
    <location>
        <position position="188"/>
    </location>
    <ligand>
        <name>a divalent metal cation</name>
        <dbReference type="ChEBI" id="CHEBI:60240"/>
        <label>3</label>
    </ligand>
</feature>
<dbReference type="PANTHER" id="PTHR42904">
    <property type="entry name" value="NUDIX HYDROLASE, NUDC SUBFAMILY"/>
    <property type="match status" value="1"/>
</dbReference>
<keyword evidence="2 8" id="KW-0479">Metal-binding</keyword>
<proteinExistence type="inferred from homology"/>
<dbReference type="InterPro" id="IPR022925">
    <property type="entry name" value="RNA_Hydrolase_NudC"/>
</dbReference>
<feature type="binding site" evidence="8">
    <location>
        <position position="192"/>
    </location>
    <ligand>
        <name>a divalent metal cation</name>
        <dbReference type="ChEBI" id="CHEBI:60240"/>
        <label>1</label>
    </ligand>
</feature>
<dbReference type="Pfam" id="PF00293">
    <property type="entry name" value="NUDIX"/>
    <property type="match status" value="1"/>
</dbReference>
<feature type="binding site" evidence="8">
    <location>
        <position position="188"/>
    </location>
    <ligand>
        <name>a divalent metal cation</name>
        <dbReference type="ChEBI" id="CHEBI:60240"/>
        <label>2</label>
    </ligand>
</feature>
<dbReference type="PANTHER" id="PTHR42904:SF6">
    <property type="entry name" value="NAD-CAPPED RNA HYDROLASE NUDT12"/>
    <property type="match status" value="1"/>
</dbReference>
<feature type="short sequence motif" description="Nudix box" evidence="8">
    <location>
        <begin position="173"/>
        <end position="194"/>
    </location>
</feature>
<evidence type="ECO:0000256" key="3">
    <source>
        <dbReference type="ARBA" id="ARBA00022801"/>
    </source>
</evidence>